<comment type="caution">
    <text evidence="3">The sequence shown here is derived from an EMBL/GenBank/DDBJ whole genome shotgun (WGS) entry which is preliminary data.</text>
</comment>
<protein>
    <recommendedName>
        <fullName evidence="5">Lipoprotein</fullName>
    </recommendedName>
</protein>
<dbReference type="EMBL" id="JAOWLA010000018">
    <property type="protein sequence ID" value="MCV2866382.1"/>
    <property type="molecule type" value="Genomic_DNA"/>
</dbReference>
<evidence type="ECO:0008006" key="5">
    <source>
        <dbReference type="Google" id="ProtNLM"/>
    </source>
</evidence>
<gene>
    <name evidence="3" type="ORF">OE647_16820</name>
</gene>
<feature type="chain" id="PRO_5047411601" description="Lipoprotein" evidence="2">
    <location>
        <begin position="22"/>
        <end position="71"/>
    </location>
</feature>
<evidence type="ECO:0000313" key="4">
    <source>
        <dbReference type="Proteomes" id="UP001652503"/>
    </source>
</evidence>
<dbReference type="RefSeq" id="WP_263722917.1">
    <property type="nucleotide sequence ID" value="NZ_JAOWLA010000018.1"/>
</dbReference>
<dbReference type="Proteomes" id="UP001652503">
    <property type="component" value="Unassembled WGS sequence"/>
</dbReference>
<name>A0ABT2Z5F5_9RHOB</name>
<proteinExistence type="predicted"/>
<accession>A0ABT2Z5F5</accession>
<feature type="region of interest" description="Disordered" evidence="1">
    <location>
        <begin position="23"/>
        <end position="71"/>
    </location>
</feature>
<feature type="signal peptide" evidence="2">
    <location>
        <begin position="1"/>
        <end position="21"/>
    </location>
</feature>
<evidence type="ECO:0000313" key="3">
    <source>
        <dbReference type="EMBL" id="MCV2866382.1"/>
    </source>
</evidence>
<keyword evidence="4" id="KW-1185">Reference proteome</keyword>
<evidence type="ECO:0000256" key="2">
    <source>
        <dbReference type="SAM" id="SignalP"/>
    </source>
</evidence>
<reference evidence="3 4" key="1">
    <citation type="submission" date="2022-10" db="EMBL/GenBank/DDBJ databases">
        <title>Defluviimonas sp. nov., isolated from ocean surface water.</title>
        <authorList>
            <person name="He W."/>
            <person name="Wang L."/>
            <person name="Zhang D.-F."/>
        </authorList>
    </citation>
    <scope>NUCLEOTIDE SEQUENCE [LARGE SCALE GENOMIC DNA]</scope>
    <source>
        <strain evidence="3 4">WL0075</strain>
    </source>
</reference>
<keyword evidence="2" id="KW-0732">Signal</keyword>
<sequence>MKRTILVTTAALCLAASGVLAKGHDQGQTDIPGVGVGAQTVGPAQSLGGAKGNRPDDKGPINSPAIGNAGR</sequence>
<organism evidence="3 4">
    <name type="scientific">Albidovulum sediminicola</name>
    <dbReference type="NCBI Taxonomy" id="2984331"/>
    <lineage>
        <taxon>Bacteria</taxon>
        <taxon>Pseudomonadati</taxon>
        <taxon>Pseudomonadota</taxon>
        <taxon>Alphaproteobacteria</taxon>
        <taxon>Rhodobacterales</taxon>
        <taxon>Paracoccaceae</taxon>
        <taxon>Albidovulum</taxon>
    </lineage>
</organism>
<evidence type="ECO:0000256" key="1">
    <source>
        <dbReference type="SAM" id="MobiDB-lite"/>
    </source>
</evidence>